<name>A0A939E340_9CORY</name>
<sequence>MPTGKVKWYDAEKGFGFVSNPDDEDCYVGKDVLPEGVTELHRGQKIEFDFVAGRRGPQALRVTLVDQPRLSRKALHKYTPEQLHGMIGDVITIMENKIQPDLRSGRWPDRKHSQKIAEILKAVADELEV</sequence>
<dbReference type="PROSITE" id="PS51857">
    <property type="entry name" value="CSD_2"/>
    <property type="match status" value="1"/>
</dbReference>
<dbReference type="Proteomes" id="UP000664332">
    <property type="component" value="Unassembled WGS sequence"/>
</dbReference>
<dbReference type="EMBL" id="JAFLEQ010000016">
    <property type="protein sequence ID" value="MBN9644652.1"/>
    <property type="molecule type" value="Genomic_DNA"/>
</dbReference>
<dbReference type="InterPro" id="IPR002059">
    <property type="entry name" value="CSP_DNA-bd"/>
</dbReference>
<keyword evidence="3" id="KW-1185">Reference proteome</keyword>
<dbReference type="GO" id="GO:0003676">
    <property type="term" value="F:nucleic acid binding"/>
    <property type="evidence" value="ECO:0007669"/>
    <property type="project" value="InterPro"/>
</dbReference>
<proteinExistence type="predicted"/>
<dbReference type="AlphaFoldDB" id="A0A939E340"/>
<accession>A0A939E340</accession>
<dbReference type="SUPFAM" id="SSF50249">
    <property type="entry name" value="Nucleic acid-binding proteins"/>
    <property type="match status" value="1"/>
</dbReference>
<dbReference type="Gene3D" id="2.40.50.140">
    <property type="entry name" value="Nucleic acid-binding proteins"/>
    <property type="match status" value="1"/>
</dbReference>
<gene>
    <name evidence="2" type="ORF">JZY06_08535</name>
</gene>
<evidence type="ECO:0000259" key="1">
    <source>
        <dbReference type="PROSITE" id="PS51857"/>
    </source>
</evidence>
<dbReference type="InterPro" id="IPR012340">
    <property type="entry name" value="NA-bd_OB-fold"/>
</dbReference>
<dbReference type="CDD" id="cd04458">
    <property type="entry name" value="CSP_CDS"/>
    <property type="match status" value="1"/>
</dbReference>
<evidence type="ECO:0000313" key="2">
    <source>
        <dbReference type="EMBL" id="MBN9644652.1"/>
    </source>
</evidence>
<reference evidence="2" key="1">
    <citation type="submission" date="2021-03" db="EMBL/GenBank/DDBJ databases">
        <authorList>
            <person name="Sun Q."/>
        </authorList>
    </citation>
    <scope>NUCLEOTIDE SEQUENCE</scope>
    <source>
        <strain evidence="2">CCM 8862</strain>
    </source>
</reference>
<dbReference type="RefSeq" id="WP_207279141.1">
    <property type="nucleotide sequence ID" value="NZ_JAFLEQ010000016.1"/>
</dbReference>
<organism evidence="2 3">
    <name type="scientific">Corynebacterium mendelii</name>
    <dbReference type="NCBI Taxonomy" id="2765362"/>
    <lineage>
        <taxon>Bacteria</taxon>
        <taxon>Bacillati</taxon>
        <taxon>Actinomycetota</taxon>
        <taxon>Actinomycetes</taxon>
        <taxon>Mycobacteriales</taxon>
        <taxon>Corynebacteriaceae</taxon>
        <taxon>Corynebacterium</taxon>
    </lineage>
</organism>
<dbReference type="Pfam" id="PF00313">
    <property type="entry name" value="CSD"/>
    <property type="match status" value="1"/>
</dbReference>
<feature type="domain" description="CSD" evidence="1">
    <location>
        <begin position="1"/>
        <end position="64"/>
    </location>
</feature>
<protein>
    <submittedName>
        <fullName evidence="2">Cold-shock protein</fullName>
    </submittedName>
</protein>
<evidence type="ECO:0000313" key="3">
    <source>
        <dbReference type="Proteomes" id="UP000664332"/>
    </source>
</evidence>
<dbReference type="PRINTS" id="PR00050">
    <property type="entry name" value="COLDSHOCK"/>
</dbReference>
<dbReference type="SMART" id="SM00357">
    <property type="entry name" value="CSP"/>
    <property type="match status" value="1"/>
</dbReference>
<dbReference type="InterPro" id="IPR011129">
    <property type="entry name" value="CSD"/>
</dbReference>
<comment type="caution">
    <text evidence="2">The sequence shown here is derived from an EMBL/GenBank/DDBJ whole genome shotgun (WGS) entry which is preliminary data.</text>
</comment>